<feature type="compositionally biased region" description="Basic and acidic residues" evidence="28">
    <location>
        <begin position="365"/>
        <end position="382"/>
    </location>
</feature>
<evidence type="ECO:0000256" key="6">
    <source>
        <dbReference type="ARBA" id="ARBA00022475"/>
    </source>
</evidence>
<evidence type="ECO:0000256" key="9">
    <source>
        <dbReference type="ARBA" id="ARBA00022703"/>
    </source>
</evidence>
<dbReference type="GO" id="GO:0009986">
    <property type="term" value="C:cell surface"/>
    <property type="evidence" value="ECO:0007669"/>
    <property type="project" value="TreeGrafter"/>
</dbReference>
<feature type="repeat" description="TNFR-Cys" evidence="27">
    <location>
        <begin position="86"/>
        <end position="124"/>
    </location>
</feature>
<dbReference type="GO" id="GO:0030154">
    <property type="term" value="P:cell differentiation"/>
    <property type="evidence" value="ECO:0007669"/>
    <property type="project" value="UniProtKB-KW"/>
</dbReference>
<dbReference type="InterPro" id="IPR026845">
    <property type="entry name" value="NXPH/NXPE"/>
</dbReference>
<dbReference type="SUPFAM" id="SSF57586">
    <property type="entry name" value="TNF receptor-like"/>
    <property type="match status" value="4"/>
</dbReference>
<feature type="disulfide bond" evidence="27">
    <location>
        <begin position="22"/>
        <end position="35"/>
    </location>
</feature>
<evidence type="ECO:0000256" key="17">
    <source>
        <dbReference type="ARBA" id="ARBA00023136"/>
    </source>
</evidence>
<keyword evidence="10" id="KW-0732">Signal</keyword>
<feature type="domain" description="TNFR-Cys" evidence="30">
    <location>
        <begin position="44"/>
        <end position="85"/>
    </location>
</feature>
<evidence type="ECO:0000256" key="8">
    <source>
        <dbReference type="ARBA" id="ARBA00022692"/>
    </source>
</evidence>
<dbReference type="InterPro" id="IPR034046">
    <property type="entry name" value="TNFRSF16_N"/>
</dbReference>
<feature type="repeat" description="TNFR-Cys" evidence="27">
    <location>
        <begin position="9"/>
        <end position="42"/>
    </location>
</feature>
<evidence type="ECO:0000256" key="1">
    <source>
        <dbReference type="ARBA" id="ARBA00004251"/>
    </source>
</evidence>
<dbReference type="GO" id="GO:0030426">
    <property type="term" value="C:growth cone"/>
    <property type="evidence" value="ECO:0007669"/>
    <property type="project" value="UniProtKB-SubCell"/>
</dbReference>
<dbReference type="PROSITE" id="PS50050">
    <property type="entry name" value="TNFR_NGFR_2"/>
    <property type="match status" value="4"/>
</dbReference>
<keyword evidence="17 29" id="KW-0472">Membrane</keyword>
<keyword evidence="12" id="KW-0221">Differentiation</keyword>
<feature type="disulfide bond" evidence="27">
    <location>
        <begin position="103"/>
        <end position="116"/>
    </location>
</feature>
<feature type="disulfide bond" evidence="27">
    <location>
        <begin position="64"/>
        <end position="77"/>
    </location>
</feature>
<feature type="region of interest" description="Disordered" evidence="28">
    <location>
        <begin position="348"/>
        <end position="405"/>
    </location>
</feature>
<dbReference type="Pfam" id="PF18422">
    <property type="entry name" value="TNFR_16_TM"/>
    <property type="match status" value="1"/>
</dbReference>
<dbReference type="GO" id="GO:0007399">
    <property type="term" value="P:nervous system development"/>
    <property type="evidence" value="ECO:0007669"/>
    <property type="project" value="UniProtKB-KW"/>
</dbReference>
<feature type="repeat" description="TNFR-Cys" evidence="27">
    <location>
        <begin position="44"/>
        <end position="85"/>
    </location>
</feature>
<evidence type="ECO:0000256" key="24">
    <source>
        <dbReference type="ARBA" id="ARBA00077976"/>
    </source>
</evidence>
<dbReference type="InterPro" id="IPR052302">
    <property type="entry name" value="Neurotrophin_rcpt-DD"/>
</dbReference>
<evidence type="ECO:0000256" key="29">
    <source>
        <dbReference type="SAM" id="Phobius"/>
    </source>
</evidence>
<evidence type="ECO:0000256" key="27">
    <source>
        <dbReference type="PROSITE-ProRule" id="PRU00206"/>
    </source>
</evidence>
<dbReference type="Gene3D" id="2.10.50.10">
    <property type="entry name" value="Tumor Necrosis Factor Receptor, subunit A, domain 2"/>
    <property type="match status" value="4"/>
</dbReference>
<dbReference type="GO" id="GO:0005035">
    <property type="term" value="F:death receptor activity"/>
    <property type="evidence" value="ECO:0007669"/>
    <property type="project" value="TreeGrafter"/>
</dbReference>
<feature type="non-terminal residue" evidence="31">
    <location>
        <position position="1"/>
    </location>
</feature>
<dbReference type="GO" id="GO:0015026">
    <property type="term" value="F:coreceptor activity"/>
    <property type="evidence" value="ECO:0007669"/>
    <property type="project" value="TreeGrafter"/>
</dbReference>
<dbReference type="GO" id="GO:0006915">
    <property type="term" value="P:apoptotic process"/>
    <property type="evidence" value="ECO:0007669"/>
    <property type="project" value="UniProtKB-KW"/>
</dbReference>
<evidence type="ECO:0000256" key="23">
    <source>
        <dbReference type="ARBA" id="ARBA00076891"/>
    </source>
</evidence>
<dbReference type="GO" id="GO:0048511">
    <property type="term" value="P:rhythmic process"/>
    <property type="evidence" value="ECO:0007669"/>
    <property type="project" value="UniProtKB-KW"/>
</dbReference>
<keyword evidence="9" id="KW-0053">Apoptosis</keyword>
<evidence type="ECO:0000256" key="21">
    <source>
        <dbReference type="ARBA" id="ARBA00023273"/>
    </source>
</evidence>
<evidence type="ECO:0000313" key="32">
    <source>
        <dbReference type="Proteomes" id="UP000028990"/>
    </source>
</evidence>
<evidence type="ECO:0000256" key="20">
    <source>
        <dbReference type="ARBA" id="ARBA00023180"/>
    </source>
</evidence>
<keyword evidence="16" id="KW-0090">Biological rhythms</keyword>
<evidence type="ECO:0000256" key="7">
    <source>
        <dbReference type="ARBA" id="ARBA00022553"/>
    </source>
</evidence>
<feature type="repeat" description="TNFR-Cys" evidence="27">
    <location>
        <begin position="126"/>
        <end position="166"/>
    </location>
</feature>
<dbReference type="PROSITE" id="PS00652">
    <property type="entry name" value="TNFR_NGFR_1"/>
    <property type="match status" value="2"/>
</dbReference>
<keyword evidence="13" id="KW-0524">Neurogenesis</keyword>
<keyword evidence="18 27" id="KW-1015">Disulfide bond</keyword>
<evidence type="ECO:0000256" key="14">
    <source>
        <dbReference type="ARBA" id="ARBA00022989"/>
    </source>
</evidence>
<feature type="compositionally biased region" description="Polar residues" evidence="28">
    <location>
        <begin position="259"/>
        <end position="269"/>
    </location>
</feature>
<dbReference type="Pfam" id="PF00020">
    <property type="entry name" value="TNFR_c6"/>
    <property type="match status" value="3"/>
</dbReference>
<evidence type="ECO:0000256" key="2">
    <source>
        <dbReference type="ARBA" id="ARBA00004484"/>
    </source>
</evidence>
<dbReference type="GO" id="GO:0043197">
    <property type="term" value="C:dendritic spine"/>
    <property type="evidence" value="ECO:0007669"/>
    <property type="project" value="UniProtKB-SubCell"/>
</dbReference>
<dbReference type="CDD" id="cd13416">
    <property type="entry name" value="TNFRSF16"/>
    <property type="match status" value="1"/>
</dbReference>
<evidence type="ECO:0000256" key="26">
    <source>
        <dbReference type="ARBA" id="ARBA00082477"/>
    </source>
</evidence>
<feature type="disulfide bond" evidence="27">
    <location>
        <begin position="67"/>
        <end position="85"/>
    </location>
</feature>
<name>A0A091DV23_FUKDA</name>
<dbReference type="Gene3D" id="6.10.250.1780">
    <property type="match status" value="1"/>
</dbReference>
<dbReference type="STRING" id="885580.ENSFDAP00000005529"/>
<feature type="domain" description="TNFR-Cys" evidence="30">
    <location>
        <begin position="9"/>
        <end position="42"/>
    </location>
</feature>
<dbReference type="PANTHER" id="PTHR46605:SF3">
    <property type="entry name" value="TUMOR NECROSIS FACTOR RECEPTOR SUPERFAMILY MEMBER 16"/>
    <property type="match status" value="1"/>
</dbReference>
<evidence type="ECO:0000256" key="18">
    <source>
        <dbReference type="ARBA" id="ARBA00023157"/>
    </source>
</evidence>
<feature type="transmembrane region" description="Helical" evidence="29">
    <location>
        <begin position="230"/>
        <end position="250"/>
    </location>
</feature>
<sequence length="593" mass="64102">VSLGGAKDACPTGLYTHEGECCKSCNLGEGVAQPCGANQTVCEPCLDSLTFSDVVSATEPCKPCTQCVGLQSMLAPCLEADDAVCHCTYGYYQDEATGRCEACSVCEAGSGLVYACQDKQNTVCEECPDGTYSDEANHLDPCLPCTVCEDTERQLRECTRWADAECEEIPGRWITRSTPSEGSDSTAPSTQEPEAPPDQDLVASTVADVVTTVMGSSQPVVTRGTADNLIPVYCSILAAVVMGLVAYIVFKRWNSCKQNKQGANSRPANQTPPPEGEKLHSDSGISVDSQSLHDQQPHTQTASGQGLKGDGGLYSSLSPAKREEVEKLLNGSAGDTWRHLADFQGLPKSATKEGLEPPVICGQDDGPHGSEDPERDDHDSQPRPRVPRKRGHISPKSRPLANSTLLGLLAPPGSEAWGILGQPPNRPNHSPPPSAKVKKIFGWGDFYANIKTVALNLLVTGKIVDHGNGTFSVHFRHNATGQGNISISLVPPSKAVEFHQEQQIFIEAKASKIFNCRMEWEKVERGRRTSLCTHDPAKTCSRDHSQSSATWSCSQPFKVVCVYIAFYSTDYRLVQKVCPDYNYHSDTPYYPSG</sequence>
<evidence type="ECO:0000313" key="31">
    <source>
        <dbReference type="EMBL" id="KFO34947.1"/>
    </source>
</evidence>
<dbReference type="GO" id="GO:0043204">
    <property type="term" value="C:perikaryon"/>
    <property type="evidence" value="ECO:0007669"/>
    <property type="project" value="UniProtKB-SubCell"/>
</dbReference>
<feature type="region of interest" description="Disordered" evidence="28">
    <location>
        <begin position="173"/>
        <end position="200"/>
    </location>
</feature>
<keyword evidence="7" id="KW-0597">Phosphoprotein</keyword>
<dbReference type="Pfam" id="PF06312">
    <property type="entry name" value="Neurexophilin"/>
    <property type="match status" value="1"/>
</dbReference>
<evidence type="ECO:0000256" key="16">
    <source>
        <dbReference type="ARBA" id="ARBA00023108"/>
    </source>
</evidence>
<comment type="caution">
    <text evidence="27">Lacks conserved residue(s) required for the propagation of feature annotation.</text>
</comment>
<reference evidence="31 32" key="1">
    <citation type="submission" date="2013-11" db="EMBL/GenBank/DDBJ databases">
        <title>The Damaraland mole rat (Fukomys damarensis) genome and evolution of African mole rats.</title>
        <authorList>
            <person name="Gladyshev V.N."/>
            <person name="Fang X."/>
        </authorList>
    </citation>
    <scope>NUCLEOTIDE SEQUENCE [LARGE SCALE GENOMIC DNA]</scope>
    <source>
        <tissue evidence="31">Liver</tissue>
    </source>
</reference>
<dbReference type="InterPro" id="IPR022325">
    <property type="entry name" value="TNFR_16"/>
</dbReference>
<evidence type="ECO:0000256" key="3">
    <source>
        <dbReference type="ARBA" id="ARBA00004552"/>
    </source>
</evidence>
<keyword evidence="15" id="KW-0770">Synapse</keyword>
<keyword evidence="20" id="KW-0325">Glycoprotein</keyword>
<dbReference type="EMBL" id="KN121896">
    <property type="protein sequence ID" value="KFO34947.1"/>
    <property type="molecule type" value="Genomic_DNA"/>
</dbReference>
<dbReference type="eggNOG" id="ENOG502QSZ5">
    <property type="taxonomic scope" value="Eukaryota"/>
</dbReference>
<keyword evidence="14 29" id="KW-1133">Transmembrane helix</keyword>
<dbReference type="GO" id="GO:0048406">
    <property type="term" value="F:nerve growth factor binding"/>
    <property type="evidence" value="ECO:0007669"/>
    <property type="project" value="TreeGrafter"/>
</dbReference>
<evidence type="ECO:0000256" key="13">
    <source>
        <dbReference type="ARBA" id="ARBA00022902"/>
    </source>
</evidence>
<feature type="disulfide bond" evidence="27">
    <location>
        <begin position="127"/>
        <end position="142"/>
    </location>
</feature>
<proteinExistence type="predicted"/>
<protein>
    <recommendedName>
        <fullName evidence="22">Tumor necrosis factor receptor superfamily member 16</fullName>
    </recommendedName>
    <alternativeName>
        <fullName evidence="25">Low affinity neurotrophin receptor p75NTR</fullName>
    </alternativeName>
    <alternativeName>
        <fullName evidence="23">Low-affinity nerve growth factor receptor</fullName>
    </alternativeName>
    <alternativeName>
        <fullName evidence="24">Low-affinity nerve growth factor receptor p75NGFR</fullName>
    </alternativeName>
    <alternativeName>
        <fullName evidence="26">Low-affinity nerve growth factor receptor p75NGR</fullName>
    </alternativeName>
</protein>
<evidence type="ECO:0000256" key="5">
    <source>
        <dbReference type="ARBA" id="ARBA00022473"/>
    </source>
</evidence>
<evidence type="ECO:0000256" key="12">
    <source>
        <dbReference type="ARBA" id="ARBA00022782"/>
    </source>
</evidence>
<feature type="compositionally biased region" description="Polar residues" evidence="28">
    <location>
        <begin position="175"/>
        <end position="192"/>
    </location>
</feature>
<keyword evidence="5" id="KW-0217">Developmental protein</keyword>
<evidence type="ECO:0000256" key="22">
    <source>
        <dbReference type="ARBA" id="ARBA00072356"/>
    </source>
</evidence>
<organism evidence="31 32">
    <name type="scientific">Fukomys damarensis</name>
    <name type="common">Damaraland mole rat</name>
    <name type="synonym">Cryptomys damarensis</name>
    <dbReference type="NCBI Taxonomy" id="885580"/>
    <lineage>
        <taxon>Eukaryota</taxon>
        <taxon>Metazoa</taxon>
        <taxon>Chordata</taxon>
        <taxon>Craniata</taxon>
        <taxon>Vertebrata</taxon>
        <taxon>Euteleostomi</taxon>
        <taxon>Mammalia</taxon>
        <taxon>Eutheria</taxon>
        <taxon>Euarchontoglires</taxon>
        <taxon>Glires</taxon>
        <taxon>Rodentia</taxon>
        <taxon>Hystricomorpha</taxon>
        <taxon>Bathyergidae</taxon>
        <taxon>Fukomys</taxon>
    </lineage>
</organism>
<evidence type="ECO:0000256" key="28">
    <source>
        <dbReference type="SAM" id="MobiDB-lite"/>
    </source>
</evidence>
<dbReference type="InterPro" id="IPR001368">
    <property type="entry name" value="TNFR/NGFR_Cys_rich_reg"/>
</dbReference>
<evidence type="ECO:0000256" key="25">
    <source>
        <dbReference type="ARBA" id="ARBA00082302"/>
    </source>
</evidence>
<evidence type="ECO:0000259" key="30">
    <source>
        <dbReference type="PROSITE" id="PS50050"/>
    </source>
</evidence>
<evidence type="ECO:0000256" key="15">
    <source>
        <dbReference type="ARBA" id="ARBA00023018"/>
    </source>
</evidence>
<dbReference type="GO" id="GO:0005886">
    <property type="term" value="C:plasma membrane"/>
    <property type="evidence" value="ECO:0007669"/>
    <property type="project" value="UniProtKB-SubCell"/>
</dbReference>
<feature type="region of interest" description="Disordered" evidence="28">
    <location>
        <begin position="259"/>
        <end position="316"/>
    </location>
</feature>
<feature type="compositionally biased region" description="Basic residues" evidence="28">
    <location>
        <begin position="385"/>
        <end position="395"/>
    </location>
</feature>
<feature type="domain" description="TNFR-Cys" evidence="30">
    <location>
        <begin position="86"/>
        <end position="124"/>
    </location>
</feature>
<dbReference type="PRINTS" id="PR01966">
    <property type="entry name" value="TNFACTORR16"/>
</dbReference>
<keyword evidence="8 29" id="KW-0812">Transmembrane</keyword>
<keyword evidence="21" id="KW-0966">Cell projection</keyword>
<feature type="compositionally biased region" description="Polar residues" evidence="28">
    <location>
        <begin position="283"/>
        <end position="304"/>
    </location>
</feature>
<keyword evidence="6" id="KW-1003">Cell membrane</keyword>
<feature type="disulfide bond" evidence="27">
    <location>
        <begin position="148"/>
        <end position="166"/>
    </location>
</feature>
<evidence type="ECO:0000256" key="10">
    <source>
        <dbReference type="ARBA" id="ARBA00022729"/>
    </source>
</evidence>
<dbReference type="PANTHER" id="PTHR46605">
    <property type="entry name" value="TUMOR NECROSIS FACTOR RECEPTOR"/>
    <property type="match status" value="1"/>
</dbReference>
<evidence type="ECO:0000256" key="11">
    <source>
        <dbReference type="ARBA" id="ARBA00022737"/>
    </source>
</evidence>
<dbReference type="InterPro" id="IPR041448">
    <property type="entry name" value="TNFR16_TM"/>
</dbReference>
<gene>
    <name evidence="31" type="ORF">H920_03649</name>
</gene>
<feature type="disulfide bond" evidence="27">
    <location>
        <begin position="145"/>
        <end position="158"/>
    </location>
</feature>
<dbReference type="Proteomes" id="UP000028990">
    <property type="component" value="Unassembled WGS sequence"/>
</dbReference>
<keyword evidence="32" id="KW-1185">Reference proteome</keyword>
<keyword evidence="19 31" id="KW-0675">Receptor</keyword>
<keyword evidence="11" id="KW-0677">Repeat</keyword>
<evidence type="ECO:0000256" key="4">
    <source>
        <dbReference type="ARBA" id="ARBA00004624"/>
    </source>
</evidence>
<dbReference type="FunFam" id="2.10.50.10:FF:000012">
    <property type="entry name" value="tumor necrosis factor receptor superfamily member 16"/>
    <property type="match status" value="1"/>
</dbReference>
<feature type="domain" description="TNFR-Cys" evidence="30">
    <location>
        <begin position="126"/>
        <end position="166"/>
    </location>
</feature>
<dbReference type="FunFam" id="2.10.50.10:FF:000013">
    <property type="entry name" value="Tumor necrosis factor receptor superfamily member 16"/>
    <property type="match status" value="1"/>
</dbReference>
<accession>A0A091DV23</accession>
<dbReference type="GO" id="GO:0007266">
    <property type="term" value="P:Rho protein signal transduction"/>
    <property type="evidence" value="ECO:0007669"/>
    <property type="project" value="TreeGrafter"/>
</dbReference>
<feature type="disulfide bond" evidence="27">
    <location>
        <begin position="106"/>
        <end position="124"/>
    </location>
</feature>
<evidence type="ECO:0000256" key="19">
    <source>
        <dbReference type="ARBA" id="ARBA00023170"/>
    </source>
</evidence>
<dbReference type="FunFam" id="2.10.50.10:FF:000027">
    <property type="entry name" value="tumor necrosis factor receptor superfamily member 16"/>
    <property type="match status" value="1"/>
</dbReference>
<dbReference type="SMART" id="SM00208">
    <property type="entry name" value="TNFR"/>
    <property type="match status" value="4"/>
</dbReference>
<dbReference type="AlphaFoldDB" id="A0A091DV23"/>
<comment type="subcellular location">
    <subcellularLocation>
        <location evidence="1">Cell membrane</location>
        <topology evidence="1">Single-pass type I membrane protein</topology>
    </subcellularLocation>
    <subcellularLocation>
        <location evidence="3">Cell projection</location>
        <location evidence="3">Dendritic spine</location>
    </subcellularLocation>
    <subcellularLocation>
        <location evidence="4">Cell projection</location>
        <location evidence="4">Growth cone</location>
    </subcellularLocation>
    <subcellularLocation>
        <location evidence="2">Perikaryon</location>
    </subcellularLocation>
</comment>